<dbReference type="InterPro" id="IPR028055">
    <property type="entry name" value="YidC/Oxa/ALB_C"/>
</dbReference>
<dbReference type="NCBIfam" id="NF001300">
    <property type="entry name" value="PRK00247.1"/>
    <property type="match status" value="1"/>
</dbReference>
<evidence type="ECO:0000256" key="7">
    <source>
        <dbReference type="ARBA" id="ARBA00025034"/>
    </source>
</evidence>
<dbReference type="KEGG" id="ckw:CKALI_11585"/>
<evidence type="ECO:0000256" key="14">
    <source>
        <dbReference type="SAM" id="Phobius"/>
    </source>
</evidence>
<keyword evidence="17" id="KW-1185">Reference proteome</keyword>
<evidence type="ECO:0000256" key="13">
    <source>
        <dbReference type="SAM" id="MobiDB-lite"/>
    </source>
</evidence>
<evidence type="ECO:0000259" key="15">
    <source>
        <dbReference type="Pfam" id="PF02096"/>
    </source>
</evidence>
<proteinExistence type="inferred from homology"/>
<dbReference type="GO" id="GO:0016020">
    <property type="term" value="C:membrane"/>
    <property type="evidence" value="ECO:0007669"/>
    <property type="project" value="UniProtKB-SubCell"/>
</dbReference>
<dbReference type="InterPro" id="IPR001708">
    <property type="entry name" value="YidC/ALB3/OXA1/COX18"/>
</dbReference>
<reference evidence="17" key="1">
    <citation type="submission" date="2019-11" db="EMBL/GenBank/DDBJ databases">
        <title>Complete genome sequence of Corynebacterium kalinowskii 1959, a novel Corynebacterium species isolated from soil of a small paddock in Vilsendorf, Germany.</title>
        <authorList>
            <person name="Schaffert L."/>
            <person name="Ruwe M."/>
            <person name="Milse J."/>
            <person name="Hanuschka K."/>
            <person name="Ortseifen V."/>
            <person name="Droste J."/>
            <person name="Brandt D."/>
            <person name="Schlueter L."/>
            <person name="Kutter Y."/>
            <person name="Vinke S."/>
            <person name="Viehoefer P."/>
            <person name="Jacob L."/>
            <person name="Luebke N.-C."/>
            <person name="Schulte-Berndt E."/>
            <person name="Hain C."/>
            <person name="Linder M."/>
            <person name="Schmidt P."/>
            <person name="Wollenschlaeger L."/>
            <person name="Luttermann T."/>
            <person name="Thieme E."/>
            <person name="Hassa J."/>
            <person name="Haak M."/>
            <person name="Wittchen M."/>
            <person name="Mentz A."/>
            <person name="Persicke M."/>
            <person name="Busche T."/>
            <person name="Ruckert C."/>
        </authorList>
    </citation>
    <scope>NUCLEOTIDE SEQUENCE [LARGE SCALE GENOMIC DNA]</scope>
    <source>
        <strain evidence="17">1959</strain>
    </source>
</reference>
<dbReference type="PANTHER" id="PTHR12428">
    <property type="entry name" value="OXA1"/>
    <property type="match status" value="1"/>
</dbReference>
<dbReference type="GO" id="GO:0032977">
    <property type="term" value="F:membrane insertase activity"/>
    <property type="evidence" value="ECO:0007669"/>
    <property type="project" value="InterPro"/>
</dbReference>
<sequence>MIEFMIYPVSAIMKFWHYLLASVFGVDPSLAWLLSIFGLVFTVRSIIAPLTWMQMKSGRKGQLIQPKLKALQKEFESRTDADAFKWLQSQRKELHKEHSYSPLAGCAPAFIQFPVFIGLYQVLLRMARPAEGLDAAHHPIGFLSPTDVAEFLQVKFLDVPLPAYIAMTPERLAELGTTKEMAIGVITPLVLAACVFTIINMAFSTWRGYRTLDWHSSFAVGLTRFLASFVVLVPILLLVSAFTAPLPLAIMLYWFGGNLWSMGQFFVFTWHLERTQPLTEEFIAMREESKADFKVKQKALKAHKRAVRKHRALMLLQPHKFSTHRQTIAEAKARRREERRELTKDKRENAKLRREAEKQQRAEKRAAKQAEKEQAEKDQME</sequence>
<dbReference type="GO" id="GO:0051205">
    <property type="term" value="P:protein insertion into membrane"/>
    <property type="evidence" value="ECO:0007669"/>
    <property type="project" value="TreeGrafter"/>
</dbReference>
<feature type="transmembrane region" description="Helical" evidence="14">
    <location>
        <begin position="181"/>
        <end position="203"/>
    </location>
</feature>
<evidence type="ECO:0000256" key="10">
    <source>
        <dbReference type="ARBA" id="ARBA00033245"/>
    </source>
</evidence>
<feature type="transmembrane region" description="Helical" evidence="14">
    <location>
        <begin position="5"/>
        <end position="24"/>
    </location>
</feature>
<dbReference type="EMBL" id="CP046452">
    <property type="protein sequence ID" value="QGU03159.1"/>
    <property type="molecule type" value="Genomic_DNA"/>
</dbReference>
<keyword evidence="5 14" id="KW-1133">Transmembrane helix</keyword>
<evidence type="ECO:0000256" key="2">
    <source>
        <dbReference type="ARBA" id="ARBA00010527"/>
    </source>
</evidence>
<name>A0A6B8VJD4_9CORY</name>
<dbReference type="RefSeq" id="WP_156193476.1">
    <property type="nucleotide sequence ID" value="NZ_CP046452.1"/>
</dbReference>
<dbReference type="PANTHER" id="PTHR12428:SF65">
    <property type="entry name" value="CYTOCHROME C OXIDASE ASSEMBLY PROTEIN COX18, MITOCHONDRIAL"/>
    <property type="match status" value="1"/>
</dbReference>
<evidence type="ECO:0000256" key="1">
    <source>
        <dbReference type="ARBA" id="ARBA00004141"/>
    </source>
</evidence>
<feature type="domain" description="Membrane insertase YidC/Oxa/ALB C-terminal" evidence="15">
    <location>
        <begin position="32"/>
        <end position="267"/>
    </location>
</feature>
<feature type="transmembrane region" description="Helical" evidence="14">
    <location>
        <begin position="250"/>
        <end position="270"/>
    </location>
</feature>
<evidence type="ECO:0000256" key="9">
    <source>
        <dbReference type="ARBA" id="ARBA00031538"/>
    </source>
</evidence>
<keyword evidence="6 14" id="KW-0472">Membrane</keyword>
<feature type="region of interest" description="Disordered" evidence="13">
    <location>
        <begin position="331"/>
        <end position="381"/>
    </location>
</feature>
<evidence type="ECO:0000256" key="4">
    <source>
        <dbReference type="ARBA" id="ARBA00022692"/>
    </source>
</evidence>
<evidence type="ECO:0000256" key="11">
    <source>
        <dbReference type="ARBA" id="ARBA00033342"/>
    </source>
</evidence>
<accession>A0A6B8VJD4</accession>
<feature type="transmembrane region" description="Helical" evidence="14">
    <location>
        <begin position="100"/>
        <end position="123"/>
    </location>
</feature>
<evidence type="ECO:0000313" key="17">
    <source>
        <dbReference type="Proteomes" id="UP000427071"/>
    </source>
</evidence>
<keyword evidence="4 12" id="KW-0812">Transmembrane</keyword>
<evidence type="ECO:0000256" key="5">
    <source>
        <dbReference type="ARBA" id="ARBA00022989"/>
    </source>
</evidence>
<feature type="transmembrane region" description="Helical" evidence="14">
    <location>
        <begin position="30"/>
        <end position="52"/>
    </location>
</feature>
<dbReference type="AlphaFoldDB" id="A0A6B8VJD4"/>
<comment type="function">
    <text evidence="7">Required for the insertion and/or proper folding and/or complex formation of integral membrane proteins into the membrane. Involved in integration of membrane proteins that insert both dependently and independently of the Sec translocase complex, as well as at least some lipoproteins. Aids folding of multispanning membrane proteins.</text>
</comment>
<comment type="similarity">
    <text evidence="2">Belongs to the OXA1/ALB3/YidC family. Type 1 subfamily.</text>
</comment>
<evidence type="ECO:0000256" key="6">
    <source>
        <dbReference type="ARBA" id="ARBA00023136"/>
    </source>
</evidence>
<evidence type="ECO:0000256" key="12">
    <source>
        <dbReference type="RuleBase" id="RU003945"/>
    </source>
</evidence>
<evidence type="ECO:0000256" key="3">
    <source>
        <dbReference type="ARBA" id="ARBA00015325"/>
    </source>
</evidence>
<evidence type="ECO:0000313" key="16">
    <source>
        <dbReference type="EMBL" id="QGU03159.1"/>
    </source>
</evidence>
<evidence type="ECO:0000256" key="8">
    <source>
        <dbReference type="ARBA" id="ARBA00026028"/>
    </source>
</evidence>
<dbReference type="NCBIfam" id="TIGR03592">
    <property type="entry name" value="yidC_oxa1_cterm"/>
    <property type="match status" value="1"/>
</dbReference>
<dbReference type="Pfam" id="PF02096">
    <property type="entry name" value="60KD_IMP"/>
    <property type="match status" value="1"/>
</dbReference>
<comment type="subunit">
    <text evidence="8">Interacts with the Sec translocase complex via SecD. Specifically interacts with transmembrane segments of nascent integral membrane proteins during membrane integration.</text>
</comment>
<dbReference type="Proteomes" id="UP000427071">
    <property type="component" value="Chromosome"/>
</dbReference>
<feature type="transmembrane region" description="Helical" evidence="14">
    <location>
        <begin position="224"/>
        <end position="244"/>
    </location>
</feature>
<comment type="subcellular location">
    <subcellularLocation>
        <location evidence="1 12">Membrane</location>
        <topology evidence="1 12">Multi-pass membrane protein</topology>
    </subcellularLocation>
</comment>
<organism evidence="16 17">
    <name type="scientific">Corynebacterium kalinowskii</name>
    <dbReference type="NCBI Taxonomy" id="2675216"/>
    <lineage>
        <taxon>Bacteria</taxon>
        <taxon>Bacillati</taxon>
        <taxon>Actinomycetota</taxon>
        <taxon>Actinomycetes</taxon>
        <taxon>Mycobacteriales</taxon>
        <taxon>Corynebacteriaceae</taxon>
        <taxon>Corynebacterium</taxon>
    </lineage>
</organism>
<gene>
    <name evidence="16" type="primary">misCB</name>
    <name evidence="16" type="ORF">CKALI_11585</name>
</gene>
<protein>
    <recommendedName>
        <fullName evidence="3">Membrane protein insertase YidC</fullName>
    </recommendedName>
    <alternativeName>
        <fullName evidence="11">Foldase YidC</fullName>
    </alternativeName>
    <alternativeName>
        <fullName evidence="10">Membrane integrase YidC</fullName>
    </alternativeName>
    <alternativeName>
        <fullName evidence="9">Membrane protein YidC</fullName>
    </alternativeName>
</protein>